<dbReference type="EMBL" id="AKCV02000015">
    <property type="protein sequence ID" value="TMS58727.1"/>
    <property type="molecule type" value="Genomic_DNA"/>
</dbReference>
<keyword evidence="2" id="KW-1185">Reference proteome</keyword>
<protein>
    <submittedName>
        <fullName evidence="1">Uncharacterized protein</fullName>
    </submittedName>
</protein>
<evidence type="ECO:0000313" key="2">
    <source>
        <dbReference type="Proteomes" id="UP000004277"/>
    </source>
</evidence>
<organism evidence="1 2">
    <name type="scientific">Imbroritus primus</name>
    <dbReference type="NCBI Taxonomy" id="3058603"/>
    <lineage>
        <taxon>Bacteria</taxon>
        <taxon>Pseudomonadati</taxon>
        <taxon>Pseudomonadota</taxon>
        <taxon>Betaproteobacteria</taxon>
        <taxon>Burkholderiales</taxon>
        <taxon>Burkholderiaceae</taxon>
        <taxon>Imbroritus</taxon>
    </lineage>
</organism>
<name>A0ACD3SRC5_9BURK</name>
<dbReference type="Proteomes" id="UP000004277">
    <property type="component" value="Unassembled WGS sequence"/>
</dbReference>
<gene>
    <name evidence="1" type="ORF">MW7_008465</name>
</gene>
<sequence>MPLSRLLVSVALLFAASALALPEGVAHAAGDRKTKMRKDTGRHGKEPGQAARRERERRAAPAHGHQQGRQQGRHGGGHMLAPNERQNLRQSVYDAMRDIYHGG</sequence>
<accession>A0ACD3SRC5</accession>
<reference evidence="1" key="1">
    <citation type="submission" date="2019-05" db="EMBL/GenBank/DDBJ databases">
        <title>Revised genome assembly of Burkholderiaceae (previously Ralstonia) sp. PBA.</title>
        <authorList>
            <person name="Gan H.M."/>
        </authorList>
    </citation>
    <scope>NUCLEOTIDE SEQUENCE</scope>
    <source>
        <strain evidence="1">PBA</strain>
    </source>
</reference>
<comment type="caution">
    <text evidence="1">The sequence shown here is derived from an EMBL/GenBank/DDBJ whole genome shotgun (WGS) entry which is preliminary data.</text>
</comment>
<evidence type="ECO:0000313" key="1">
    <source>
        <dbReference type="EMBL" id="TMS58727.1"/>
    </source>
</evidence>
<proteinExistence type="predicted"/>